<proteinExistence type="predicted"/>
<evidence type="ECO:0000313" key="2">
    <source>
        <dbReference type="Proteomes" id="UP000827872"/>
    </source>
</evidence>
<organism evidence="1 2">
    <name type="scientific">Sphaerodactylus townsendi</name>
    <dbReference type="NCBI Taxonomy" id="933632"/>
    <lineage>
        <taxon>Eukaryota</taxon>
        <taxon>Metazoa</taxon>
        <taxon>Chordata</taxon>
        <taxon>Craniata</taxon>
        <taxon>Vertebrata</taxon>
        <taxon>Euteleostomi</taxon>
        <taxon>Lepidosauria</taxon>
        <taxon>Squamata</taxon>
        <taxon>Bifurcata</taxon>
        <taxon>Gekkota</taxon>
        <taxon>Sphaerodactylidae</taxon>
        <taxon>Sphaerodactylus</taxon>
    </lineage>
</organism>
<keyword evidence="2" id="KW-1185">Reference proteome</keyword>
<evidence type="ECO:0000313" key="1">
    <source>
        <dbReference type="EMBL" id="KAH7997811.1"/>
    </source>
</evidence>
<sequence length="242" mass="26540">MGLATEGEMAEYGVILAGEDRAVPPPPLQPQQALLTQALPSKSLQNIFPVSPPPSYVCACAKNGDEGTSFFHPVPSPRTKMKSTIGIAVLVTVLQVAQCQNIKKMEACIRDQNLQLDCRYENKTDNPLSYEFRMTKDTRAMRTVAGNIGVPEATFKNRANVSVHRNLLSLNIYGFTAADEGTYVCHLKITNDLPGPQTRNITVVKDRLEKCAGISLLIQNTSWLLLLLLSLPLLQAVDFVSL</sequence>
<name>A0ACB8EXT4_9SAUR</name>
<dbReference type="EMBL" id="CM037625">
    <property type="protein sequence ID" value="KAH7997811.1"/>
    <property type="molecule type" value="Genomic_DNA"/>
</dbReference>
<dbReference type="Proteomes" id="UP000827872">
    <property type="component" value="Linkage Group LG12"/>
</dbReference>
<comment type="caution">
    <text evidence="1">The sequence shown here is derived from an EMBL/GenBank/DDBJ whole genome shotgun (WGS) entry which is preliminary data.</text>
</comment>
<reference evidence="1" key="1">
    <citation type="submission" date="2021-08" db="EMBL/GenBank/DDBJ databases">
        <title>The first chromosome-level gecko genome reveals the dynamic sex chromosomes of Neotropical dwarf geckos (Sphaerodactylidae: Sphaerodactylus).</title>
        <authorList>
            <person name="Pinto B.J."/>
            <person name="Keating S.E."/>
            <person name="Gamble T."/>
        </authorList>
    </citation>
    <scope>NUCLEOTIDE SEQUENCE</scope>
    <source>
        <strain evidence="1">TG3544</strain>
    </source>
</reference>
<protein>
    <submittedName>
        <fullName evidence="1">Uncharacterized protein</fullName>
    </submittedName>
</protein>
<gene>
    <name evidence="1" type="ORF">K3G42_008929</name>
</gene>
<accession>A0ACB8EXT4</accession>